<dbReference type="InterPro" id="IPR011048">
    <property type="entry name" value="Haem_d1_sf"/>
</dbReference>
<keyword evidence="1" id="KW-0732">Signal</keyword>
<dbReference type="PROSITE" id="PS51318">
    <property type="entry name" value="TAT"/>
    <property type="match status" value="1"/>
</dbReference>
<dbReference type="PANTHER" id="PTHR35399:SF4">
    <property type="entry name" value="MEMBRANE PROTEIN"/>
    <property type="match status" value="1"/>
</dbReference>
<proteinExistence type="predicted"/>
<dbReference type="SUPFAM" id="SSF51004">
    <property type="entry name" value="C-terminal (heme d1) domain of cytochrome cd1-nitrite reductase"/>
    <property type="match status" value="1"/>
</dbReference>
<sequence length="497" mass="53144">MSISRRQIISGSAATAVGLSVAGMLPSLAATPAQAAASTSTGRRLRPFPPLKDDPNGILALPEGFSYKIVTREGVTDMSFGQGKTPGWHDGTGVVAMKHAGLTIIQNHEMSPHLSQYGVPLIPGTVYDPGAPNAGGCTVITTDPNGNPTAEWVGISGTVRNCAGGVTPWGTWLTCEETFITAGATWSAGGRTGRYEKNHGYVFEVFQGDSEHQLPKPIKAFGRFDHEALAVEPKRRRVYLSEDASGPNGLFYRWTSSAGRLEEGIANQLGDAEGTLEAMQIRLDDGSIVPDVAYITSAQLGRPYNVTWIAVPDREATSTPVRNQFADGTVTRGKKFEGVWSNGDGCYIVNSFAFAPGDLPADAAKHDGMVWFYDYKDETITLVTYFPHNPFAEGEGAPPKYTDMTFDSPDNVTVTPWGTLVLAEDGVRASHVLSSIPGGPTYAIARNQLSIGTSNGNPTYSEFTGPTFSPDGEVLFVNIQSPGITLAITGPWQDYLR</sequence>
<dbReference type="PANTHER" id="PTHR35399">
    <property type="entry name" value="SLR8030 PROTEIN"/>
    <property type="match status" value="1"/>
</dbReference>
<evidence type="ECO:0008006" key="4">
    <source>
        <dbReference type="Google" id="ProtNLM"/>
    </source>
</evidence>
<gene>
    <name evidence="2" type="ORF">Aple_017710</name>
</gene>
<protein>
    <recommendedName>
        <fullName evidence="4">DUF839 domain-containing protein</fullName>
    </recommendedName>
</protein>
<dbReference type="EMBL" id="BLAF01000009">
    <property type="protein sequence ID" value="GES18876.1"/>
    <property type="molecule type" value="Genomic_DNA"/>
</dbReference>
<keyword evidence="3" id="KW-1185">Reference proteome</keyword>
<evidence type="ECO:0000256" key="1">
    <source>
        <dbReference type="SAM" id="SignalP"/>
    </source>
</evidence>
<dbReference type="AlphaFoldDB" id="A0A5M3XE03"/>
<name>A0A5M3XE03_9ACTN</name>
<organism evidence="2 3">
    <name type="scientific">Acrocarpospora pleiomorpha</name>
    <dbReference type="NCBI Taxonomy" id="90975"/>
    <lineage>
        <taxon>Bacteria</taxon>
        <taxon>Bacillati</taxon>
        <taxon>Actinomycetota</taxon>
        <taxon>Actinomycetes</taxon>
        <taxon>Streptosporangiales</taxon>
        <taxon>Streptosporangiaceae</taxon>
        <taxon>Acrocarpospora</taxon>
    </lineage>
</organism>
<evidence type="ECO:0000313" key="2">
    <source>
        <dbReference type="EMBL" id="GES18876.1"/>
    </source>
</evidence>
<feature type="signal peptide" evidence="1">
    <location>
        <begin position="1"/>
        <end position="29"/>
    </location>
</feature>
<dbReference type="OrthoDB" id="5169219at2"/>
<accession>A0A5M3XE03</accession>
<dbReference type="Pfam" id="PF05787">
    <property type="entry name" value="PhoX"/>
    <property type="match status" value="2"/>
</dbReference>
<reference evidence="2 3" key="1">
    <citation type="submission" date="2019-10" db="EMBL/GenBank/DDBJ databases">
        <title>Whole genome shotgun sequence of Acrocarpospora pleiomorpha NBRC 16267.</title>
        <authorList>
            <person name="Ichikawa N."/>
            <person name="Kimura A."/>
            <person name="Kitahashi Y."/>
            <person name="Komaki H."/>
            <person name="Oguchi A."/>
        </authorList>
    </citation>
    <scope>NUCLEOTIDE SEQUENCE [LARGE SCALE GENOMIC DNA]</scope>
    <source>
        <strain evidence="2 3">NBRC 16267</strain>
    </source>
</reference>
<comment type="caution">
    <text evidence="2">The sequence shown here is derived from an EMBL/GenBank/DDBJ whole genome shotgun (WGS) entry which is preliminary data.</text>
</comment>
<dbReference type="InterPro" id="IPR006311">
    <property type="entry name" value="TAT_signal"/>
</dbReference>
<dbReference type="InterPro" id="IPR008557">
    <property type="entry name" value="PhoX"/>
</dbReference>
<dbReference type="Proteomes" id="UP000377595">
    <property type="component" value="Unassembled WGS sequence"/>
</dbReference>
<dbReference type="RefSeq" id="WP_155343994.1">
    <property type="nucleotide sequence ID" value="NZ_BAAAHM010000004.1"/>
</dbReference>
<evidence type="ECO:0000313" key="3">
    <source>
        <dbReference type="Proteomes" id="UP000377595"/>
    </source>
</evidence>
<feature type="chain" id="PRO_5024446159" description="DUF839 domain-containing protein" evidence="1">
    <location>
        <begin position="30"/>
        <end position="497"/>
    </location>
</feature>